<comment type="caution">
    <text evidence="1">The sequence shown here is derived from an EMBL/GenBank/DDBJ whole genome shotgun (WGS) entry which is preliminary data.</text>
</comment>
<name>A0A0B3S2F0_9RHOB</name>
<dbReference type="EMBL" id="JSUQ01000008">
    <property type="protein sequence ID" value="KHQ53123.1"/>
    <property type="molecule type" value="Genomic_DNA"/>
</dbReference>
<protein>
    <submittedName>
        <fullName evidence="1">Putative Lipoprotein</fullName>
    </submittedName>
</protein>
<organism evidence="1 2">
    <name type="scientific">Mameliella alba</name>
    <dbReference type="NCBI Taxonomy" id="561184"/>
    <lineage>
        <taxon>Bacteria</taxon>
        <taxon>Pseudomonadati</taxon>
        <taxon>Pseudomonadota</taxon>
        <taxon>Alphaproteobacteria</taxon>
        <taxon>Rhodobacterales</taxon>
        <taxon>Roseobacteraceae</taxon>
        <taxon>Mameliella</taxon>
    </lineage>
</organism>
<dbReference type="AlphaFoldDB" id="A0A0B3S2F0"/>
<dbReference type="Proteomes" id="UP000030960">
    <property type="component" value="Unassembled WGS sequence"/>
</dbReference>
<dbReference type="STRING" id="561184.SAMN05216376_10667"/>
<keyword evidence="2" id="KW-1185">Reference proteome</keyword>
<evidence type="ECO:0000313" key="1">
    <source>
        <dbReference type="EMBL" id="KHQ53123.1"/>
    </source>
</evidence>
<keyword evidence="1" id="KW-0449">Lipoprotein</keyword>
<evidence type="ECO:0000313" key="2">
    <source>
        <dbReference type="Proteomes" id="UP000030960"/>
    </source>
</evidence>
<accession>A0A0B3S2F0</accession>
<reference evidence="1 2" key="1">
    <citation type="submission" date="2014-10" db="EMBL/GenBank/DDBJ databases">
        <title>Genome sequence of Ponticoccus sp. strain UMTAT08 isolated from clonal culture of toxic dinoflagellate Alexandrium tamiyavanichii.</title>
        <authorList>
            <person name="Gan H.Y."/>
            <person name="Muhd D.-D."/>
            <person name="Mohd Noor M.E."/>
            <person name="Yeong Y.S."/>
            <person name="Usup G."/>
        </authorList>
    </citation>
    <scope>NUCLEOTIDE SEQUENCE [LARGE SCALE GENOMIC DNA]</scope>
    <source>
        <strain evidence="1 2">UMTAT08</strain>
    </source>
</reference>
<proteinExistence type="predicted"/>
<gene>
    <name evidence="1" type="ORF">OA50_02149</name>
</gene>
<sequence>MRSVEGSRFSLRFRGPLVEATRTSPEWLPRFEEIARKAGLAAQIETGCRAKWVEGDPAMMWIGLSCDGKPAPKMPRRPRTIQCAIDEPAPRATRRGLVLDCGVGRR</sequence>